<evidence type="ECO:0000313" key="3">
    <source>
        <dbReference type="EMBL" id="UJG42247.1"/>
    </source>
</evidence>
<sequence>MLIGKVIYEKRKFSVLFDQKEEKVYEILSPIEQILKNHEEIDLDPTGIEIEKVKIDIPITPTKIVCVGRNYSEHAKELDNEVPEEPIIFLKPPSSLIPHKGRIIYPSLSSHVDFEGELALVIRRKIKGEKAENIAQWPEEYYAWTGFLDITARDLQKKDRLWTRAKGFDTFGPLGPWIDLTTQVKNLNIQTFVNGELKQNSNTKKMIFPPERIIEYVSEVMSLEPGDIIATGTPEGVGKIKVGDTVLLKIGGLPELEVSVRK</sequence>
<dbReference type="PANTHER" id="PTHR11820">
    <property type="entry name" value="ACYLPYRUVASE"/>
    <property type="match status" value="1"/>
</dbReference>
<name>A0A9Y1BNP1_9ARCH</name>
<dbReference type="InterPro" id="IPR011234">
    <property type="entry name" value="Fumarylacetoacetase-like_C"/>
</dbReference>
<gene>
    <name evidence="3" type="ORF">K9W46_07480</name>
</gene>
<dbReference type="GO" id="GO:0018773">
    <property type="term" value="F:acetylpyruvate hydrolase activity"/>
    <property type="evidence" value="ECO:0007669"/>
    <property type="project" value="TreeGrafter"/>
</dbReference>
<reference evidence="3" key="1">
    <citation type="journal article" date="2022" name="Nat. Microbiol.">
        <title>Unique mobile elements and scalable gene flow at the prokaryote-eukaryote boundary revealed by circularized Asgard archaea genomes.</title>
        <authorList>
            <person name="Wu F."/>
            <person name="Speth D.R."/>
            <person name="Philosof A."/>
            <person name="Cremiere A."/>
            <person name="Narayanan A."/>
            <person name="Barco R.A."/>
            <person name="Connon S.A."/>
            <person name="Amend J.P."/>
            <person name="Antoshechkin I.A."/>
            <person name="Orphan V.J."/>
        </authorList>
    </citation>
    <scope>NUCLEOTIDE SEQUENCE</scope>
    <source>
        <strain evidence="3">PR6</strain>
    </source>
</reference>
<dbReference type="AlphaFoldDB" id="A0A9Y1BNP1"/>
<evidence type="ECO:0000256" key="1">
    <source>
        <dbReference type="ARBA" id="ARBA00022723"/>
    </source>
</evidence>
<keyword evidence="3" id="KW-0378">Hydrolase</keyword>
<dbReference type="SUPFAM" id="SSF56529">
    <property type="entry name" value="FAH"/>
    <property type="match status" value="1"/>
</dbReference>
<proteinExistence type="predicted"/>
<feature type="domain" description="Fumarylacetoacetase-like C-terminal" evidence="2">
    <location>
        <begin position="63"/>
        <end position="260"/>
    </location>
</feature>
<evidence type="ECO:0000259" key="2">
    <source>
        <dbReference type="Pfam" id="PF01557"/>
    </source>
</evidence>
<dbReference type="EMBL" id="CP084167">
    <property type="protein sequence ID" value="UJG42247.1"/>
    <property type="molecule type" value="Genomic_DNA"/>
</dbReference>
<dbReference type="PANTHER" id="PTHR11820:SF7">
    <property type="entry name" value="ACYLPYRUVASE FAHD1, MITOCHONDRIAL"/>
    <property type="match status" value="1"/>
</dbReference>
<dbReference type="Pfam" id="PF01557">
    <property type="entry name" value="FAA_hydrolase"/>
    <property type="match status" value="1"/>
</dbReference>
<dbReference type="Gene3D" id="3.90.850.10">
    <property type="entry name" value="Fumarylacetoacetase-like, C-terminal domain"/>
    <property type="match status" value="1"/>
</dbReference>
<accession>A0A9Y1BNP1</accession>
<dbReference type="Proteomes" id="UP001200513">
    <property type="component" value="Chromosome"/>
</dbReference>
<protein>
    <submittedName>
        <fullName evidence="3">Fumarylacetoacetate hydrolase family protein</fullName>
    </submittedName>
</protein>
<dbReference type="InterPro" id="IPR036663">
    <property type="entry name" value="Fumarylacetoacetase_C_sf"/>
</dbReference>
<keyword evidence="1" id="KW-0479">Metal-binding</keyword>
<dbReference type="GO" id="GO:0046872">
    <property type="term" value="F:metal ion binding"/>
    <property type="evidence" value="ECO:0007669"/>
    <property type="project" value="UniProtKB-KW"/>
</dbReference>
<organism evidence="3">
    <name type="scientific">Candidatus Heimdallarchaeum endolithica</name>
    <dbReference type="NCBI Taxonomy" id="2876572"/>
    <lineage>
        <taxon>Archaea</taxon>
        <taxon>Promethearchaeati</taxon>
        <taxon>Candidatus Heimdallarchaeota</taxon>
        <taxon>Candidatus Heimdallarchaeia (ex Rinke et al. 2021) (nom. nud.)</taxon>
        <taxon>Candidatus Heimdallarchaeales</taxon>
        <taxon>Candidatus Heimdallarchaeaceae</taxon>
        <taxon>Candidatus Heimdallarchaeum</taxon>
    </lineage>
</organism>